<accession>A0A9X1IQ20</accession>
<proteinExistence type="inferred from homology"/>
<keyword evidence="3" id="KW-0998">Cell outer membrane</keyword>
<evidence type="ECO:0000256" key="5">
    <source>
        <dbReference type="SAM" id="SignalP"/>
    </source>
</evidence>
<organism evidence="8 9">
    <name type="scientific">Sphingobium nicotianae</name>
    <dbReference type="NCBI Taxonomy" id="2782607"/>
    <lineage>
        <taxon>Bacteria</taxon>
        <taxon>Pseudomonadati</taxon>
        <taxon>Pseudomonadota</taxon>
        <taxon>Alphaproteobacteria</taxon>
        <taxon>Sphingomonadales</taxon>
        <taxon>Sphingomonadaceae</taxon>
        <taxon>Sphingobium</taxon>
    </lineage>
</organism>
<dbReference type="Gene3D" id="2.40.170.20">
    <property type="entry name" value="TonB-dependent receptor, beta-barrel domain"/>
    <property type="match status" value="1"/>
</dbReference>
<dbReference type="InterPro" id="IPR037066">
    <property type="entry name" value="Plug_dom_sf"/>
</dbReference>
<dbReference type="Pfam" id="PF07715">
    <property type="entry name" value="Plug"/>
    <property type="match status" value="1"/>
</dbReference>
<evidence type="ECO:0000256" key="4">
    <source>
        <dbReference type="RuleBase" id="RU003357"/>
    </source>
</evidence>
<evidence type="ECO:0000256" key="2">
    <source>
        <dbReference type="ARBA" id="ARBA00023136"/>
    </source>
</evidence>
<feature type="domain" description="TonB-dependent receptor plug" evidence="7">
    <location>
        <begin position="54"/>
        <end position="171"/>
    </location>
</feature>
<gene>
    <name evidence="8" type="ORF">KK488_04620</name>
</gene>
<dbReference type="InterPro" id="IPR000531">
    <property type="entry name" value="Beta-barrel_TonB"/>
</dbReference>
<comment type="subcellular location">
    <subcellularLocation>
        <location evidence="1 4">Cell outer membrane</location>
    </subcellularLocation>
</comment>
<dbReference type="PANTHER" id="PTHR47234">
    <property type="match status" value="1"/>
</dbReference>
<dbReference type="SUPFAM" id="SSF56935">
    <property type="entry name" value="Porins"/>
    <property type="match status" value="1"/>
</dbReference>
<evidence type="ECO:0000313" key="9">
    <source>
        <dbReference type="Proteomes" id="UP001138757"/>
    </source>
</evidence>
<protein>
    <submittedName>
        <fullName evidence="8">TonB-dependent receptor</fullName>
    </submittedName>
</protein>
<keyword evidence="4" id="KW-0798">TonB box</keyword>
<dbReference type="Gene3D" id="2.170.130.10">
    <property type="entry name" value="TonB-dependent receptor, plug domain"/>
    <property type="match status" value="1"/>
</dbReference>
<feature type="chain" id="PRO_5040864564" evidence="5">
    <location>
        <begin position="28"/>
        <end position="1045"/>
    </location>
</feature>
<dbReference type="PANTHER" id="PTHR47234:SF2">
    <property type="entry name" value="TONB-DEPENDENT RECEPTOR"/>
    <property type="match status" value="1"/>
</dbReference>
<feature type="domain" description="TonB-dependent receptor-like beta-barrel" evidence="6">
    <location>
        <begin position="470"/>
        <end position="1004"/>
    </location>
</feature>
<dbReference type="InterPro" id="IPR036942">
    <property type="entry name" value="Beta-barrel_TonB_sf"/>
</dbReference>
<evidence type="ECO:0000259" key="6">
    <source>
        <dbReference type="Pfam" id="PF00593"/>
    </source>
</evidence>
<feature type="signal peptide" evidence="5">
    <location>
        <begin position="1"/>
        <end position="27"/>
    </location>
</feature>
<dbReference type="GO" id="GO:0009279">
    <property type="term" value="C:cell outer membrane"/>
    <property type="evidence" value="ECO:0007669"/>
    <property type="project" value="UniProtKB-SubCell"/>
</dbReference>
<keyword evidence="8" id="KW-0675">Receptor</keyword>
<dbReference type="Proteomes" id="UP001138757">
    <property type="component" value="Unassembled WGS sequence"/>
</dbReference>
<keyword evidence="2 4" id="KW-0472">Membrane</keyword>
<evidence type="ECO:0000313" key="8">
    <source>
        <dbReference type="EMBL" id="MBT2186225.1"/>
    </source>
</evidence>
<dbReference type="Pfam" id="PF00593">
    <property type="entry name" value="TonB_dep_Rec_b-barrel"/>
    <property type="match status" value="1"/>
</dbReference>
<dbReference type="AlphaFoldDB" id="A0A9X1IQ20"/>
<keyword evidence="5" id="KW-0732">Signal</keyword>
<evidence type="ECO:0000256" key="1">
    <source>
        <dbReference type="ARBA" id="ARBA00004442"/>
    </source>
</evidence>
<keyword evidence="9" id="KW-1185">Reference proteome</keyword>
<comment type="caution">
    <text evidence="8">The sequence shown here is derived from an EMBL/GenBank/DDBJ whole genome shotgun (WGS) entry which is preliminary data.</text>
</comment>
<evidence type="ECO:0000259" key="7">
    <source>
        <dbReference type="Pfam" id="PF07715"/>
    </source>
</evidence>
<dbReference type="EMBL" id="JAHGAW010000003">
    <property type="protein sequence ID" value="MBT2186225.1"/>
    <property type="molecule type" value="Genomic_DNA"/>
</dbReference>
<dbReference type="InterPro" id="IPR012910">
    <property type="entry name" value="Plug_dom"/>
</dbReference>
<evidence type="ECO:0000256" key="3">
    <source>
        <dbReference type="ARBA" id="ARBA00023237"/>
    </source>
</evidence>
<reference evidence="8" key="1">
    <citation type="submission" date="2021-05" db="EMBL/GenBank/DDBJ databases">
        <title>Genome of Sphingobium sp. strain.</title>
        <authorList>
            <person name="Fan R."/>
        </authorList>
    </citation>
    <scope>NUCLEOTIDE SEQUENCE</scope>
    <source>
        <strain evidence="8">H33</strain>
    </source>
</reference>
<sequence>MSTQTLLKVASAPAALGLALLSTAAFAQTAQNAEADEGEAIIVTGSITRNPAAATASPVVSISADDLQKRGIPTATEYLQTLTANNAGTVPPSWSAFGFTTGASAPSLRGFNDAYTLVLFDGMRTAVYPLADDTQRNIVDINTIPNSVIGNVDTLLDGASATYGSDAIAGVVNVITKRQIQGLHLNGSAGISQRGDAGEQRISASYGIGDLDRDGFNVYIAGEYQHNDTLYSRQRSYPFNTGDLSRICGDASQGCLNNAVRNGIQYDGSYLGFQSSRASATRPFNSTPLTFVDPGGVSHTYAAGTLPVGPWQYLNGCGGLASAALTPGQQGSTSPKYTAVKDADGNITGYTFNNIGYTGAVAPSTVCQEDLLGEYQMYSSSITRKGGTLRATKTFGDSEVFAMFNYYNTTTFNEGTPRGWTGSTAAGGRTVTVSRIFLPVYVCPQGTAIVGTNPSTGNITGDLRASGCNAGNGTLNPNNPFAAQGGTAQLSGLPDRGIQTFTDAKVYRGAIGAHGSFGQGWDYNVGVTASEVTLDVRNHNYIYLQGLMNAIATGSYNFVNPSANTQAVIDSVFKDQTKRATSKLFQAQAAIAKDLIELPGGMLNVAVGGQFRHESLNNPSSNAPNDTNPYARYYTINGVGVQGERDIWSASYEITVPIVEQLRAKASGSYDHYSTGQTAFSPKFEAEFTPIKEVKIRGTWSKGFRAPNFNESFQLPSTGYSNASIVCSNPTFAAFCAAHASNPSYYASGYSPGLTSSGNSNLEPEKSTSYTFGLVLQPRSSITFTVDYWHTKIKNVIIPPSVTSDITTQYYTNNGVVNIPGINVVKGNPDPQNPNALPLLGFIEAPFQNANAIMGEGIDISADVKLPITNTLSIRSVANASYLMKLQQELKDGTIWRADGTLGPCGWTSCSGAPSWRVTWQNTLDVNDQFNATLTASYTSGYSPTAADSGGTYKDCAQSAADGQLIVYDNGDPVQCHVHATFNLDGHVEVKVADKFTLYGDVLNILNSRPPLDVNAGYALYQFNPAWADRGFIGRYFRVGAKVDF</sequence>
<comment type="similarity">
    <text evidence="4">Belongs to the TonB-dependent receptor family.</text>
</comment>
<name>A0A9X1IQ20_9SPHN</name>